<organism evidence="2 3">
    <name type="scientific">Teichococcus globiformis</name>
    <dbReference type="NCBI Taxonomy" id="2307229"/>
    <lineage>
        <taxon>Bacteria</taxon>
        <taxon>Pseudomonadati</taxon>
        <taxon>Pseudomonadota</taxon>
        <taxon>Alphaproteobacteria</taxon>
        <taxon>Acetobacterales</taxon>
        <taxon>Roseomonadaceae</taxon>
        <taxon>Roseomonas</taxon>
    </lineage>
</organism>
<protein>
    <submittedName>
        <fullName evidence="2">Uncharacterized protein</fullName>
    </submittedName>
</protein>
<comment type="caution">
    <text evidence="2">The sequence shown here is derived from an EMBL/GenBank/DDBJ whole genome shotgun (WGS) entry which is preliminary data.</text>
</comment>
<keyword evidence="1" id="KW-0472">Membrane</keyword>
<gene>
    <name evidence="2" type="ORF">ACFOD4_05435</name>
</gene>
<keyword evidence="1" id="KW-1133">Transmembrane helix</keyword>
<proteinExistence type="predicted"/>
<reference evidence="3" key="1">
    <citation type="journal article" date="2019" name="Int. J. Syst. Evol. Microbiol.">
        <title>The Global Catalogue of Microorganisms (GCM) 10K type strain sequencing project: providing services to taxonomists for standard genome sequencing and annotation.</title>
        <authorList>
            <consortium name="The Broad Institute Genomics Platform"/>
            <consortium name="The Broad Institute Genome Sequencing Center for Infectious Disease"/>
            <person name="Wu L."/>
            <person name="Ma J."/>
        </authorList>
    </citation>
    <scope>NUCLEOTIDE SEQUENCE [LARGE SCALE GENOMIC DNA]</scope>
    <source>
        <strain evidence="3">KCTC 52094</strain>
    </source>
</reference>
<name>A0ABV7FXZ2_9PROT</name>
<dbReference type="RefSeq" id="WP_379594923.1">
    <property type="nucleotide sequence ID" value="NZ_JBHRTN010000007.1"/>
</dbReference>
<keyword evidence="1" id="KW-0812">Transmembrane</keyword>
<dbReference type="EMBL" id="JBHRTN010000007">
    <property type="protein sequence ID" value="MFC3124498.1"/>
    <property type="molecule type" value="Genomic_DNA"/>
</dbReference>
<feature type="transmembrane region" description="Helical" evidence="1">
    <location>
        <begin position="6"/>
        <end position="27"/>
    </location>
</feature>
<accession>A0ABV7FXZ2</accession>
<dbReference type="Proteomes" id="UP001595593">
    <property type="component" value="Unassembled WGS sequence"/>
</dbReference>
<evidence type="ECO:0000313" key="2">
    <source>
        <dbReference type="EMBL" id="MFC3124498.1"/>
    </source>
</evidence>
<evidence type="ECO:0000256" key="1">
    <source>
        <dbReference type="SAM" id="Phobius"/>
    </source>
</evidence>
<keyword evidence="3" id="KW-1185">Reference proteome</keyword>
<evidence type="ECO:0000313" key="3">
    <source>
        <dbReference type="Proteomes" id="UP001595593"/>
    </source>
</evidence>
<sequence>MTFLEAYAVFGVPAVFLGIGGMTWWIVGRQDRRERQHASR</sequence>